<dbReference type="Proteomes" id="UP001209570">
    <property type="component" value="Unassembled WGS sequence"/>
</dbReference>
<dbReference type="AlphaFoldDB" id="A0AAD5QFA7"/>
<comment type="caution">
    <text evidence="2">The sequence shown here is derived from an EMBL/GenBank/DDBJ whole genome shotgun (WGS) entry which is preliminary data.</text>
</comment>
<organism evidence="2 3">
    <name type="scientific">Pythium insidiosum</name>
    <name type="common">Pythiosis disease agent</name>
    <dbReference type="NCBI Taxonomy" id="114742"/>
    <lineage>
        <taxon>Eukaryota</taxon>
        <taxon>Sar</taxon>
        <taxon>Stramenopiles</taxon>
        <taxon>Oomycota</taxon>
        <taxon>Peronosporomycetes</taxon>
        <taxon>Pythiales</taxon>
        <taxon>Pythiaceae</taxon>
        <taxon>Pythium</taxon>
    </lineage>
</organism>
<sequence length="137" mass="15465">MVPATNGIMRQPMPPERWGDENDRQNGPSADDLPVGTHASFEQILARELAKQARAGDEEASARAREKKPFLRKGARGWWMENPGARQKMQKHVLTSADEGKGFDRAFEDEDHISDVLESYEVNGERDNHNINSSKSY</sequence>
<protein>
    <submittedName>
        <fullName evidence="2">Uncharacterized protein</fullName>
    </submittedName>
</protein>
<evidence type="ECO:0000256" key="1">
    <source>
        <dbReference type="SAM" id="MobiDB-lite"/>
    </source>
</evidence>
<proteinExistence type="predicted"/>
<keyword evidence="3" id="KW-1185">Reference proteome</keyword>
<evidence type="ECO:0000313" key="3">
    <source>
        <dbReference type="Proteomes" id="UP001209570"/>
    </source>
</evidence>
<feature type="region of interest" description="Disordered" evidence="1">
    <location>
        <begin position="118"/>
        <end position="137"/>
    </location>
</feature>
<name>A0AAD5QFA7_PYTIN</name>
<evidence type="ECO:0000313" key="2">
    <source>
        <dbReference type="EMBL" id="KAJ0409659.1"/>
    </source>
</evidence>
<gene>
    <name evidence="2" type="ORF">P43SY_008531</name>
</gene>
<feature type="region of interest" description="Disordered" evidence="1">
    <location>
        <begin position="50"/>
        <end position="69"/>
    </location>
</feature>
<feature type="region of interest" description="Disordered" evidence="1">
    <location>
        <begin position="1"/>
        <end position="39"/>
    </location>
</feature>
<dbReference type="EMBL" id="JAKCXM010000003">
    <property type="protein sequence ID" value="KAJ0409659.1"/>
    <property type="molecule type" value="Genomic_DNA"/>
</dbReference>
<reference evidence="2" key="1">
    <citation type="submission" date="2021-12" db="EMBL/GenBank/DDBJ databases">
        <title>Prjna785345.</title>
        <authorList>
            <person name="Rujirawat T."/>
            <person name="Krajaejun T."/>
        </authorList>
    </citation>
    <scope>NUCLEOTIDE SEQUENCE</scope>
    <source>
        <strain evidence="2">Pi057C3</strain>
    </source>
</reference>
<feature type="region of interest" description="Disordered" evidence="1">
    <location>
        <begin position="74"/>
        <end position="93"/>
    </location>
</feature>
<accession>A0AAD5QFA7</accession>